<gene>
    <name evidence="2" type="ORF">GCM10010492_03520</name>
</gene>
<dbReference type="EMBL" id="BAAABU010000001">
    <property type="protein sequence ID" value="GAA0209129.1"/>
    <property type="molecule type" value="Genomic_DNA"/>
</dbReference>
<reference evidence="2 3" key="1">
    <citation type="journal article" date="2019" name="Int. J. Syst. Evol. Microbiol.">
        <title>The Global Catalogue of Microorganisms (GCM) 10K type strain sequencing project: providing services to taxonomists for standard genome sequencing and annotation.</title>
        <authorList>
            <consortium name="The Broad Institute Genomics Platform"/>
            <consortium name="The Broad Institute Genome Sequencing Center for Infectious Disease"/>
            <person name="Wu L."/>
            <person name="Ma J."/>
        </authorList>
    </citation>
    <scope>NUCLEOTIDE SEQUENCE [LARGE SCALE GENOMIC DNA]</scope>
    <source>
        <strain evidence="2 3">JCM 3380</strain>
    </source>
</reference>
<sequence>MGRITSAGGNTYTYDDRELRQRHRSVRELVVHLGNHNRLSKVPPPPALPATATTRQAASPPPAQLPADPRHHQIHLGFEWPFERTHETPPGIDPDAYLAAVASHYGINLR</sequence>
<feature type="compositionally biased region" description="Low complexity" evidence="1">
    <location>
        <begin position="49"/>
        <end position="58"/>
    </location>
</feature>
<comment type="caution">
    <text evidence="2">The sequence shown here is derived from an EMBL/GenBank/DDBJ whole genome shotgun (WGS) entry which is preliminary data.</text>
</comment>
<dbReference type="Proteomes" id="UP001500416">
    <property type="component" value="Unassembled WGS sequence"/>
</dbReference>
<evidence type="ECO:0000256" key="1">
    <source>
        <dbReference type="SAM" id="MobiDB-lite"/>
    </source>
</evidence>
<proteinExistence type="predicted"/>
<name>A0ABN0T161_9PSEU</name>
<accession>A0ABN0T161</accession>
<protein>
    <submittedName>
        <fullName evidence="2">Uncharacterized protein</fullName>
    </submittedName>
</protein>
<evidence type="ECO:0000313" key="3">
    <source>
        <dbReference type="Proteomes" id="UP001500416"/>
    </source>
</evidence>
<feature type="region of interest" description="Disordered" evidence="1">
    <location>
        <begin position="35"/>
        <end position="74"/>
    </location>
</feature>
<evidence type="ECO:0000313" key="2">
    <source>
        <dbReference type="EMBL" id="GAA0209129.1"/>
    </source>
</evidence>
<keyword evidence="3" id="KW-1185">Reference proteome</keyword>
<organism evidence="2 3">
    <name type="scientific">Saccharothrix mutabilis subsp. mutabilis</name>
    <dbReference type="NCBI Taxonomy" id="66855"/>
    <lineage>
        <taxon>Bacteria</taxon>
        <taxon>Bacillati</taxon>
        <taxon>Actinomycetota</taxon>
        <taxon>Actinomycetes</taxon>
        <taxon>Pseudonocardiales</taxon>
        <taxon>Pseudonocardiaceae</taxon>
        <taxon>Saccharothrix</taxon>
    </lineage>
</organism>